<accession>A0A9E7UAL9</accession>
<protein>
    <recommendedName>
        <fullName evidence="4">PH domain-containing protein</fullName>
    </recommendedName>
</protein>
<evidence type="ECO:0008006" key="4">
    <source>
        <dbReference type="Google" id="ProtNLM"/>
    </source>
</evidence>
<dbReference type="RefSeq" id="WP_260593176.1">
    <property type="nucleotide sequence ID" value="NZ_CP104003.1"/>
</dbReference>
<dbReference type="AlphaFoldDB" id="A0A9E7UAL9"/>
<sequence length="278" mass="28924">MSGAVEWRHDATTEPWLRVALLTGGALLYGAFTLLLAAALAALVWVLWRGSWTLRLVVVVLALVGGPFSLLYLVPAFADPEGRPSFGVEGVERPLTRRGRVTLGVAGAAVLGGALWLSPALAAGLAGLAALAGVTYLAFATRGRLDPATATLETPTREFDLGRVTGYRARRVGPVAFVTLRTPNRPGQFVTPSLVRVPVTRLDGVADALEAVAAGAEREARAGRDPNPAVRGVSVGLAVLFLAVGAGALVVVDAGVGWYVALLSWLFAGIFLLVAREG</sequence>
<feature type="transmembrane region" description="Helical" evidence="1">
    <location>
        <begin position="26"/>
        <end position="48"/>
    </location>
</feature>
<feature type="transmembrane region" description="Helical" evidence="1">
    <location>
        <begin position="256"/>
        <end position="275"/>
    </location>
</feature>
<proteinExistence type="predicted"/>
<name>A0A9E7UAL9_9EURY</name>
<dbReference type="KEGG" id="ssai:N0B31_18945"/>
<evidence type="ECO:0000313" key="3">
    <source>
        <dbReference type="Proteomes" id="UP001057580"/>
    </source>
</evidence>
<keyword evidence="1" id="KW-1133">Transmembrane helix</keyword>
<feature type="transmembrane region" description="Helical" evidence="1">
    <location>
        <begin position="122"/>
        <end position="139"/>
    </location>
</feature>
<evidence type="ECO:0000313" key="2">
    <source>
        <dbReference type="EMBL" id="UWM54182.1"/>
    </source>
</evidence>
<keyword evidence="1" id="KW-0812">Transmembrane</keyword>
<dbReference type="GeneID" id="74944545"/>
<feature type="transmembrane region" description="Helical" evidence="1">
    <location>
        <begin position="228"/>
        <end position="250"/>
    </location>
</feature>
<gene>
    <name evidence="2" type="ORF">N0B31_18945</name>
</gene>
<feature type="transmembrane region" description="Helical" evidence="1">
    <location>
        <begin position="54"/>
        <end position="78"/>
    </location>
</feature>
<dbReference type="Proteomes" id="UP001057580">
    <property type="component" value="Chromosome"/>
</dbReference>
<keyword evidence="1" id="KW-0472">Membrane</keyword>
<organism evidence="2 3">
    <name type="scientific">Salinirubellus salinus</name>
    <dbReference type="NCBI Taxonomy" id="1364945"/>
    <lineage>
        <taxon>Archaea</taxon>
        <taxon>Methanobacteriati</taxon>
        <taxon>Methanobacteriota</taxon>
        <taxon>Stenosarchaea group</taxon>
        <taxon>Halobacteria</taxon>
        <taxon>Halobacteriales</taxon>
        <taxon>Natronomonadaceae</taxon>
        <taxon>Salinirubellus</taxon>
    </lineage>
</organism>
<evidence type="ECO:0000256" key="1">
    <source>
        <dbReference type="SAM" id="Phobius"/>
    </source>
</evidence>
<dbReference type="EMBL" id="CP104003">
    <property type="protein sequence ID" value="UWM54182.1"/>
    <property type="molecule type" value="Genomic_DNA"/>
</dbReference>
<keyword evidence="3" id="KW-1185">Reference proteome</keyword>
<reference evidence="2" key="1">
    <citation type="submission" date="2022-09" db="EMBL/GenBank/DDBJ databases">
        <title>Diverse halophilic archaea isolated from saline environments.</title>
        <authorList>
            <person name="Cui H.-L."/>
        </authorList>
    </citation>
    <scope>NUCLEOTIDE SEQUENCE</scope>
    <source>
        <strain evidence="2">ZS-35-S2</strain>
    </source>
</reference>